<accession>A0A918TUX2</accession>
<protein>
    <recommendedName>
        <fullName evidence="9">Sodium-dependent transporter</fullName>
    </recommendedName>
</protein>
<organism evidence="7 8">
    <name type="scientific">Streptomyces cinnamoneus</name>
    <name type="common">Streptoverticillium cinnamoneum</name>
    <dbReference type="NCBI Taxonomy" id="53446"/>
    <lineage>
        <taxon>Bacteria</taxon>
        <taxon>Bacillati</taxon>
        <taxon>Actinomycetota</taxon>
        <taxon>Actinomycetes</taxon>
        <taxon>Kitasatosporales</taxon>
        <taxon>Streptomycetaceae</taxon>
        <taxon>Streptomyces</taxon>
        <taxon>Streptomyces cinnamoneus group</taxon>
    </lineage>
</organism>
<feature type="transmembrane region" description="Helical" evidence="6">
    <location>
        <begin position="197"/>
        <end position="221"/>
    </location>
</feature>
<reference evidence="7" key="2">
    <citation type="submission" date="2020-09" db="EMBL/GenBank/DDBJ databases">
        <authorList>
            <person name="Sun Q."/>
            <person name="Ohkuma M."/>
        </authorList>
    </citation>
    <scope>NUCLEOTIDE SEQUENCE</scope>
    <source>
        <strain evidence="7">JCM 4633</strain>
    </source>
</reference>
<keyword evidence="3 6" id="KW-1133">Transmembrane helix</keyword>
<feature type="transmembrane region" description="Helical" evidence="6">
    <location>
        <begin position="91"/>
        <end position="116"/>
    </location>
</feature>
<dbReference type="InterPro" id="IPR002657">
    <property type="entry name" value="BilAc:Na_symport/Acr3"/>
</dbReference>
<dbReference type="PANTHER" id="PTHR10361">
    <property type="entry name" value="SODIUM-BILE ACID COTRANSPORTER"/>
    <property type="match status" value="1"/>
</dbReference>
<dbReference type="EMBL" id="BMVB01000012">
    <property type="protein sequence ID" value="GHC57707.1"/>
    <property type="molecule type" value="Genomic_DNA"/>
</dbReference>
<dbReference type="Proteomes" id="UP000646244">
    <property type="component" value="Unassembled WGS sequence"/>
</dbReference>
<feature type="transmembrane region" description="Helical" evidence="6">
    <location>
        <begin position="242"/>
        <end position="262"/>
    </location>
</feature>
<evidence type="ECO:0000313" key="7">
    <source>
        <dbReference type="EMBL" id="GHC57707.1"/>
    </source>
</evidence>
<evidence type="ECO:0000256" key="5">
    <source>
        <dbReference type="SAM" id="MobiDB-lite"/>
    </source>
</evidence>
<evidence type="ECO:0000256" key="4">
    <source>
        <dbReference type="ARBA" id="ARBA00023136"/>
    </source>
</evidence>
<evidence type="ECO:0000256" key="3">
    <source>
        <dbReference type="ARBA" id="ARBA00022989"/>
    </source>
</evidence>
<dbReference type="InterPro" id="IPR004710">
    <property type="entry name" value="Bilac:Na_transpt"/>
</dbReference>
<dbReference type="Pfam" id="PF01758">
    <property type="entry name" value="SBF"/>
    <property type="match status" value="1"/>
</dbReference>
<evidence type="ECO:0000256" key="2">
    <source>
        <dbReference type="ARBA" id="ARBA00022692"/>
    </source>
</evidence>
<dbReference type="InterPro" id="IPR038770">
    <property type="entry name" value="Na+/solute_symporter_sf"/>
</dbReference>
<feature type="transmembrane region" description="Helical" evidence="6">
    <location>
        <begin position="12"/>
        <end position="34"/>
    </location>
</feature>
<comment type="subcellular location">
    <subcellularLocation>
        <location evidence="1">Membrane</location>
        <topology evidence="1">Multi-pass membrane protein</topology>
    </subcellularLocation>
</comment>
<feature type="transmembrane region" description="Helical" evidence="6">
    <location>
        <begin position="122"/>
        <end position="142"/>
    </location>
</feature>
<dbReference type="GO" id="GO:0016020">
    <property type="term" value="C:membrane"/>
    <property type="evidence" value="ECO:0007669"/>
    <property type="project" value="UniProtKB-SubCell"/>
</dbReference>
<dbReference type="PANTHER" id="PTHR10361:SF28">
    <property type="entry name" value="P3 PROTEIN-RELATED"/>
    <property type="match status" value="1"/>
</dbReference>
<reference evidence="7" key="1">
    <citation type="journal article" date="2014" name="Int. J. Syst. Evol. Microbiol.">
        <title>Complete genome sequence of Corynebacterium casei LMG S-19264T (=DSM 44701T), isolated from a smear-ripened cheese.</title>
        <authorList>
            <consortium name="US DOE Joint Genome Institute (JGI-PGF)"/>
            <person name="Walter F."/>
            <person name="Albersmeier A."/>
            <person name="Kalinowski J."/>
            <person name="Ruckert C."/>
        </authorList>
    </citation>
    <scope>NUCLEOTIDE SEQUENCE</scope>
    <source>
        <strain evidence="7">JCM 4633</strain>
    </source>
</reference>
<keyword evidence="2 6" id="KW-0812">Transmembrane</keyword>
<evidence type="ECO:0000256" key="1">
    <source>
        <dbReference type="ARBA" id="ARBA00004141"/>
    </source>
</evidence>
<evidence type="ECO:0000313" key="8">
    <source>
        <dbReference type="Proteomes" id="UP000646244"/>
    </source>
</evidence>
<sequence length="376" mass="38544">MLSVSATLRCVIVGVVALVQRWLLGMMLVCYLLAGVFPGPGEWLRALTLRIPAGGASVTVPMVLLALMLVNAGLGVRIADLGRALRRPLRLALGIAANALLPAVLLPVVALCLHSWPDPAEVEALMVGLMLVLAMPIAGGAASWGQNAGGNVPLAVAMVVGSTVLSPLTVPLGLQLTGRLVGPGGTGALDDTARLDGLAGAGVGVFALASVVLPSLIGIALRALLGEHRIIRVLPPVKAVNLLNILLLCYVNAAGALGRAVSHPDPDLFVLAVGVSGAVCCLSFLLGRWMSRWARCDGPDEVSLTFATGMNNSSAAAVLAAVWFSHRPEVLLPILSYSLLQKIVAGTVAGRPGRDGRSGVRSGPTTRARPTGASTK</sequence>
<proteinExistence type="predicted"/>
<feature type="transmembrane region" description="Helical" evidence="6">
    <location>
        <begin position="54"/>
        <end position="79"/>
    </location>
</feature>
<keyword evidence="4 6" id="KW-0472">Membrane</keyword>
<dbReference type="Gene3D" id="1.20.1530.20">
    <property type="match status" value="1"/>
</dbReference>
<evidence type="ECO:0008006" key="9">
    <source>
        <dbReference type="Google" id="ProtNLM"/>
    </source>
</evidence>
<feature type="region of interest" description="Disordered" evidence="5">
    <location>
        <begin position="350"/>
        <end position="376"/>
    </location>
</feature>
<gene>
    <name evidence="7" type="ORF">GCM10010507_37990</name>
</gene>
<name>A0A918TUX2_STRCJ</name>
<dbReference type="AlphaFoldDB" id="A0A918TUX2"/>
<feature type="transmembrane region" description="Helical" evidence="6">
    <location>
        <begin position="154"/>
        <end position="177"/>
    </location>
</feature>
<comment type="caution">
    <text evidence="7">The sequence shown here is derived from an EMBL/GenBank/DDBJ whole genome shotgun (WGS) entry which is preliminary data.</text>
</comment>
<feature type="transmembrane region" description="Helical" evidence="6">
    <location>
        <begin position="268"/>
        <end position="290"/>
    </location>
</feature>
<evidence type="ECO:0000256" key="6">
    <source>
        <dbReference type="SAM" id="Phobius"/>
    </source>
</evidence>